<dbReference type="Gene3D" id="3.40.630.30">
    <property type="match status" value="1"/>
</dbReference>
<dbReference type="PANTHER" id="PTHR43792">
    <property type="entry name" value="GNAT FAMILY, PUTATIVE (AFU_ORTHOLOGUE AFUA_3G00765)-RELATED-RELATED"/>
    <property type="match status" value="1"/>
</dbReference>
<dbReference type="PROSITE" id="PS00383">
    <property type="entry name" value="TYR_PHOSPHATASE_1"/>
    <property type="match status" value="1"/>
</dbReference>
<dbReference type="PROSITE" id="PS51186">
    <property type="entry name" value="GNAT"/>
    <property type="match status" value="1"/>
</dbReference>
<protein>
    <submittedName>
        <fullName evidence="3">GNAT family N-acetyltransferase</fullName>
    </submittedName>
</protein>
<feature type="domain" description="N-acetyltransferase" evidence="2">
    <location>
        <begin position="11"/>
        <end position="169"/>
    </location>
</feature>
<name>A0A937XBJ2_UNCEI</name>
<dbReference type="PROSITE" id="PS50056">
    <property type="entry name" value="TYR_PHOSPHATASE_2"/>
    <property type="match status" value="1"/>
</dbReference>
<evidence type="ECO:0000259" key="1">
    <source>
        <dbReference type="PROSITE" id="PS50056"/>
    </source>
</evidence>
<evidence type="ECO:0000259" key="2">
    <source>
        <dbReference type="PROSITE" id="PS51186"/>
    </source>
</evidence>
<dbReference type="InterPro" id="IPR016181">
    <property type="entry name" value="Acyl_CoA_acyltransferase"/>
</dbReference>
<dbReference type="Gene3D" id="3.90.190.10">
    <property type="entry name" value="Protein tyrosine phosphatase superfamily"/>
    <property type="match status" value="1"/>
</dbReference>
<evidence type="ECO:0000313" key="3">
    <source>
        <dbReference type="EMBL" id="MBM3318775.1"/>
    </source>
</evidence>
<reference evidence="3" key="1">
    <citation type="submission" date="2019-03" db="EMBL/GenBank/DDBJ databases">
        <title>Lake Tanganyika Metagenome-Assembled Genomes (MAGs).</title>
        <authorList>
            <person name="Tran P."/>
        </authorList>
    </citation>
    <scope>NUCLEOTIDE SEQUENCE</scope>
    <source>
        <strain evidence="3">M_DeepCast_400m_m2_100</strain>
    </source>
</reference>
<dbReference type="Pfam" id="PF13302">
    <property type="entry name" value="Acetyltransf_3"/>
    <property type="match status" value="1"/>
</dbReference>
<dbReference type="InterPro" id="IPR016130">
    <property type="entry name" value="Tyr_Pase_AS"/>
</dbReference>
<dbReference type="Proteomes" id="UP000748308">
    <property type="component" value="Unassembled WGS sequence"/>
</dbReference>
<dbReference type="Pfam" id="PF22785">
    <property type="entry name" value="Tc-R-P"/>
    <property type="match status" value="1"/>
</dbReference>
<dbReference type="EMBL" id="VGIY01000482">
    <property type="protein sequence ID" value="MBM3318775.1"/>
    <property type="molecule type" value="Genomic_DNA"/>
</dbReference>
<accession>A0A937XBJ2</accession>
<feature type="domain" description="Tyrosine specific protein phosphatases" evidence="1">
    <location>
        <begin position="264"/>
        <end position="320"/>
    </location>
</feature>
<comment type="caution">
    <text evidence="3">The sequence shown here is derived from an EMBL/GenBank/DDBJ whole genome shotgun (WGS) entry which is preliminary data.</text>
</comment>
<dbReference type="InterPro" id="IPR000387">
    <property type="entry name" value="Tyr_Pase_dom"/>
</dbReference>
<dbReference type="InterPro" id="IPR051531">
    <property type="entry name" value="N-acetyltransferase"/>
</dbReference>
<gene>
    <name evidence="3" type="ORF">FJY75_13075</name>
</gene>
<organism evidence="3 4">
    <name type="scientific">Eiseniibacteriota bacterium</name>
    <dbReference type="NCBI Taxonomy" id="2212470"/>
    <lineage>
        <taxon>Bacteria</taxon>
        <taxon>Candidatus Eiseniibacteriota</taxon>
    </lineage>
</organism>
<evidence type="ECO:0000313" key="4">
    <source>
        <dbReference type="Proteomes" id="UP000748308"/>
    </source>
</evidence>
<dbReference type="AlphaFoldDB" id="A0A937XBJ2"/>
<dbReference type="InterPro" id="IPR000182">
    <property type="entry name" value="GNAT_dom"/>
</dbReference>
<dbReference type="InterPro" id="IPR029021">
    <property type="entry name" value="Prot-tyrosine_phosphatase-like"/>
</dbReference>
<dbReference type="SUPFAM" id="SSF55729">
    <property type="entry name" value="Acyl-CoA N-acyltransferases (Nat)"/>
    <property type="match status" value="1"/>
</dbReference>
<dbReference type="GO" id="GO:0016747">
    <property type="term" value="F:acyltransferase activity, transferring groups other than amino-acyl groups"/>
    <property type="evidence" value="ECO:0007669"/>
    <property type="project" value="InterPro"/>
</dbReference>
<sequence length="346" mass="38684">MAIPTLMTERLTLRPFRTEDVDPLLAILSVGGVLRYFPNPQPPDRQRVERLVAHQLRHWDERGYGWWAVEPWGRRELIGWNGLQHLPETDEVEIGFLLARPYWGMGLAAEGARAGLRFGFRDLGLQEIIALAHPENARSRRVIEKLGMTLTGRARYFGMEVCRHALSAAAGQPSPARPESTYWVEPGRLLAGEYPGGGEDPQQALRELLDAGVTAFVDLTERGEHGTRPYDRVLGEEASARGIDVCYRRFSIRDFSVPSTRRMRAILKAIEELLAEGRIVYLHCFAGIGRTATVAGCRLVDRGHAAGEALAGLERQRYGVPYGGDPLPAAEAQREMVRAWEKARRA</sequence>
<dbReference type="SUPFAM" id="SSF52799">
    <property type="entry name" value="(Phosphotyrosine protein) phosphatases II"/>
    <property type="match status" value="1"/>
</dbReference>
<proteinExistence type="predicted"/>
<dbReference type="PANTHER" id="PTHR43792:SF1">
    <property type="entry name" value="N-ACETYLTRANSFERASE DOMAIN-CONTAINING PROTEIN"/>
    <property type="match status" value="1"/>
</dbReference>
<feature type="non-terminal residue" evidence="3">
    <location>
        <position position="346"/>
    </location>
</feature>